<protein>
    <submittedName>
        <fullName evidence="2">Baseplate assembly protein</fullName>
    </submittedName>
</protein>
<accession>A6N3E4</accession>
<proteinExistence type="predicted"/>
<feature type="compositionally biased region" description="Polar residues" evidence="1">
    <location>
        <begin position="238"/>
        <end position="247"/>
    </location>
</feature>
<dbReference type="KEGG" id="vg:5291046"/>
<dbReference type="InterPro" id="IPR037026">
    <property type="entry name" value="Vgr_OB-fold_dom_sf"/>
</dbReference>
<feature type="region of interest" description="Disordered" evidence="1">
    <location>
        <begin position="226"/>
        <end position="247"/>
    </location>
</feature>
<dbReference type="Gene3D" id="2.40.50.230">
    <property type="entry name" value="Gp5 N-terminal domain"/>
    <property type="match status" value="1"/>
</dbReference>
<sequence length="247" mass="25813">MADRAPTPYNSPFEAQFHEGRAQEWMIVKLIREIHTATPVEVKAVRIIDDRVGFVDVLPLLEETDTNDAVIEQSLIYNVPFLRVQGGQSAVVLDPAEGDIGLAVFAERDATALATTLQAGPSATKRAYSSADGFYFGGFLNGAPTQWVKFLAGAAGIDIHTPGDLTLSAAGAITLTSGGATTINAASFVVNAPTTFNDTIAGTKTGAGSVQFAAPVGAPDFIDGNGVRHATHIHDDPQGSQVGTPHN</sequence>
<dbReference type="Proteomes" id="UP000001998">
    <property type="component" value="Segment"/>
</dbReference>
<evidence type="ECO:0000256" key="1">
    <source>
        <dbReference type="SAM" id="MobiDB-lite"/>
    </source>
</evidence>
<gene>
    <name evidence="2" type="ORF">BcepNY3gene36</name>
</gene>
<organism evidence="2 3">
    <name type="scientific">Burkholderia phage BcepNY3</name>
    <dbReference type="NCBI Taxonomy" id="2881397"/>
    <lineage>
        <taxon>Viruses</taxon>
        <taxon>Duplodnaviria</taxon>
        <taxon>Heunggongvirae</taxon>
        <taxon>Uroviricota</taxon>
        <taxon>Caudoviricetes</taxon>
        <taxon>Naesvirus</taxon>
        <taxon>Naesvirus bcepNY3</taxon>
    </lineage>
</organism>
<dbReference type="RefSeq" id="YP_001294874.1">
    <property type="nucleotide sequence ID" value="NC_009604.1"/>
</dbReference>
<name>A6N3E4_9CAUD</name>
<dbReference type="EMBL" id="EF602154">
    <property type="protein sequence ID" value="ABR10571.1"/>
    <property type="molecule type" value="Genomic_DNA"/>
</dbReference>
<evidence type="ECO:0000313" key="2">
    <source>
        <dbReference type="EMBL" id="ABR10571.1"/>
    </source>
</evidence>
<reference evidence="2 3" key="1">
    <citation type="submission" date="2007-05" db="EMBL/GenBank/DDBJ databases">
        <title>Complete genomic sequence of phage BcepNY3, a new member of the Burkholderia phage Bcep781 family.</title>
        <authorList>
            <person name="Summer E.J."/>
            <person name="Orchard R.C."/>
            <person name="Attenhofer K."/>
            <person name="Coffey A."/>
            <person name="Gill J.J."/>
            <person name="Gonzalez C.F."/>
            <person name="Young R."/>
        </authorList>
    </citation>
    <scope>NUCLEOTIDE SEQUENCE [LARGE SCALE GENOMIC DNA]</scope>
</reference>
<evidence type="ECO:0000313" key="3">
    <source>
        <dbReference type="Proteomes" id="UP000001998"/>
    </source>
</evidence>
<dbReference type="GeneID" id="5291046"/>
<keyword evidence="3" id="KW-1185">Reference proteome</keyword>